<dbReference type="GO" id="GO:0008017">
    <property type="term" value="F:microtubule binding"/>
    <property type="evidence" value="ECO:0007669"/>
    <property type="project" value="TreeGrafter"/>
</dbReference>
<feature type="compositionally biased region" description="Polar residues" evidence="2">
    <location>
        <begin position="22"/>
        <end position="52"/>
    </location>
</feature>
<comment type="caution">
    <text evidence="3">The sequence shown here is derived from an EMBL/GenBank/DDBJ whole genome shotgun (WGS) entry which is preliminary data.</text>
</comment>
<dbReference type="InterPro" id="IPR007573">
    <property type="entry name" value="QWRF"/>
</dbReference>
<dbReference type="Proteomes" id="UP000231279">
    <property type="component" value="Unassembled WGS sequence"/>
</dbReference>
<comment type="similarity">
    <text evidence="1">Belongs to the QWRF family.</text>
</comment>
<name>A0A2G9GQB9_9LAMI</name>
<keyword evidence="4" id="KW-1185">Reference proteome</keyword>
<feature type="region of interest" description="Disordered" evidence="2">
    <location>
        <begin position="246"/>
        <end position="318"/>
    </location>
</feature>
<organism evidence="3 4">
    <name type="scientific">Handroanthus impetiginosus</name>
    <dbReference type="NCBI Taxonomy" id="429701"/>
    <lineage>
        <taxon>Eukaryota</taxon>
        <taxon>Viridiplantae</taxon>
        <taxon>Streptophyta</taxon>
        <taxon>Embryophyta</taxon>
        <taxon>Tracheophyta</taxon>
        <taxon>Spermatophyta</taxon>
        <taxon>Magnoliopsida</taxon>
        <taxon>eudicotyledons</taxon>
        <taxon>Gunneridae</taxon>
        <taxon>Pentapetalae</taxon>
        <taxon>asterids</taxon>
        <taxon>lamiids</taxon>
        <taxon>Lamiales</taxon>
        <taxon>Bignoniaceae</taxon>
        <taxon>Crescentiina</taxon>
        <taxon>Tabebuia alliance</taxon>
        <taxon>Handroanthus</taxon>
    </lineage>
</organism>
<evidence type="ECO:0008006" key="5">
    <source>
        <dbReference type="Google" id="ProtNLM"/>
    </source>
</evidence>
<dbReference type="AlphaFoldDB" id="A0A2G9GQB9"/>
<dbReference type="PANTHER" id="PTHR31807">
    <property type="entry name" value="AUGMIN FAMILY MEMBER"/>
    <property type="match status" value="1"/>
</dbReference>
<dbReference type="EMBL" id="NKXS01004078">
    <property type="protein sequence ID" value="PIN07481.1"/>
    <property type="molecule type" value="Genomic_DNA"/>
</dbReference>
<dbReference type="GO" id="GO:0005880">
    <property type="term" value="C:nuclear microtubule"/>
    <property type="evidence" value="ECO:0007669"/>
    <property type="project" value="TreeGrafter"/>
</dbReference>
<dbReference type="OrthoDB" id="774923at2759"/>
<sequence length="551" mass="61248">MESHGGATISDHSSKPRKPKSRQVSSRFLSPASPSTDGYGTQSPNKILTSPVKQKPRSSTDSRKHKSFESGFFRGLWPASSNSKADTTLADHLGRDRLKDLQERKNNQNTLSLDRQRSCKEFSMFENENNTDYKENHKPVFGGSMRYTGKFKFPGLSSKSSNLSHDHSDVFTPGRFSVDESSLRKKSSFDKVLVSDTDTQDSETEYSDVCSSGTSFETPAAGKYFPASYMASTVSSRKHGIEISSKSMHDLSSRSSRWSSDSGHNYDNNNNNNNYNNSPKIFKGNGKSALSSGRRSGSPRMVELSNSKPPTSPSRGRGVGNILSMGIELLKGRKSSSGTSLSQFGPGSVENVHDLRLLHNGLMQWRFCNAKAEVVNGIVLKNAKRNLLCVWNALINLQHSVLQKRLQLQKKKLEMKLNGILYSQVKLLEIWGNMERQHISSISTTKDYLHSVVCRIPLIDGAKVEIQSASISIRHASDLAASISWMLPNFSPLVEETVGVLAELAMVVTQEKLLLEECLELFRFISALEIQERSLMSSIMQFKLLQPHILA</sequence>
<dbReference type="PANTHER" id="PTHR31807:SF31">
    <property type="entry name" value="QWRF MOTIF PROTEIN (DUF566)-RELATED"/>
    <property type="match status" value="1"/>
</dbReference>
<feature type="region of interest" description="Disordered" evidence="2">
    <location>
        <begin position="1"/>
        <end position="66"/>
    </location>
</feature>
<accession>A0A2G9GQB9</accession>
<protein>
    <recommendedName>
        <fullName evidence="5">QWRF family protein</fullName>
    </recommendedName>
</protein>
<dbReference type="STRING" id="429701.A0A2G9GQB9"/>
<dbReference type="GO" id="GO:0005737">
    <property type="term" value="C:cytoplasm"/>
    <property type="evidence" value="ECO:0007669"/>
    <property type="project" value="TreeGrafter"/>
</dbReference>
<gene>
    <name evidence="3" type="ORF">CDL12_19957</name>
</gene>
<reference evidence="4" key="1">
    <citation type="journal article" date="2018" name="Gigascience">
        <title>Genome assembly of the Pink Ipe (Handroanthus impetiginosus, Bignoniaceae), a highly valued, ecologically keystone Neotropical timber forest tree.</title>
        <authorList>
            <person name="Silva-Junior O.B."/>
            <person name="Grattapaglia D."/>
            <person name="Novaes E."/>
            <person name="Collevatti R.G."/>
        </authorList>
    </citation>
    <scope>NUCLEOTIDE SEQUENCE [LARGE SCALE GENOMIC DNA]</scope>
    <source>
        <strain evidence="4">cv. UFG-1</strain>
    </source>
</reference>
<feature type="compositionally biased region" description="Low complexity" evidence="2">
    <location>
        <begin position="253"/>
        <end position="277"/>
    </location>
</feature>
<evidence type="ECO:0000256" key="1">
    <source>
        <dbReference type="ARBA" id="ARBA00010016"/>
    </source>
</evidence>
<dbReference type="GO" id="GO:0051225">
    <property type="term" value="P:spindle assembly"/>
    <property type="evidence" value="ECO:0007669"/>
    <property type="project" value="TreeGrafter"/>
</dbReference>
<proteinExistence type="inferred from homology"/>
<evidence type="ECO:0000313" key="3">
    <source>
        <dbReference type="EMBL" id="PIN07481.1"/>
    </source>
</evidence>
<evidence type="ECO:0000256" key="2">
    <source>
        <dbReference type="SAM" id="MobiDB-lite"/>
    </source>
</evidence>
<evidence type="ECO:0000313" key="4">
    <source>
        <dbReference type="Proteomes" id="UP000231279"/>
    </source>
</evidence>
<dbReference type="Pfam" id="PF04484">
    <property type="entry name" value="QWRF"/>
    <property type="match status" value="1"/>
</dbReference>